<dbReference type="FunFam" id="3.40.50.800:FF:000012">
    <property type="entry name" value="Histidine--tRNA ligase, cytoplasmic"/>
    <property type="match status" value="1"/>
</dbReference>
<dbReference type="AlphaFoldDB" id="A0A0K9NPZ7"/>
<keyword evidence="3 9" id="KW-0547">Nucleotide-binding</keyword>
<dbReference type="Pfam" id="PF05773">
    <property type="entry name" value="RWD"/>
    <property type="match status" value="1"/>
</dbReference>
<feature type="region of interest" description="Disordered" evidence="10">
    <location>
        <begin position="1"/>
        <end position="31"/>
    </location>
</feature>
<dbReference type="Proteomes" id="UP000036987">
    <property type="component" value="Unassembled WGS sequence"/>
</dbReference>
<organism evidence="13 14">
    <name type="scientific">Zostera marina</name>
    <name type="common">Eelgrass</name>
    <dbReference type="NCBI Taxonomy" id="29655"/>
    <lineage>
        <taxon>Eukaryota</taxon>
        <taxon>Viridiplantae</taxon>
        <taxon>Streptophyta</taxon>
        <taxon>Embryophyta</taxon>
        <taxon>Tracheophyta</taxon>
        <taxon>Spermatophyta</taxon>
        <taxon>Magnoliopsida</taxon>
        <taxon>Liliopsida</taxon>
        <taxon>Zosteraceae</taxon>
        <taxon>Zostera</taxon>
    </lineage>
</organism>
<evidence type="ECO:0000256" key="1">
    <source>
        <dbReference type="ARBA" id="ARBA00012513"/>
    </source>
</evidence>
<dbReference type="CDD" id="cd23818">
    <property type="entry name" value="RWD_RNF25"/>
    <property type="match status" value="1"/>
</dbReference>
<dbReference type="InterPro" id="IPR045864">
    <property type="entry name" value="aa-tRNA-synth_II/BPL/LPL"/>
</dbReference>
<dbReference type="PANTHER" id="PTHR11476:SF10">
    <property type="entry name" value="NON-SPECIFIC SERINE_THREONINE PROTEIN KINASE"/>
    <property type="match status" value="1"/>
</dbReference>
<evidence type="ECO:0000256" key="9">
    <source>
        <dbReference type="PROSITE-ProRule" id="PRU10141"/>
    </source>
</evidence>
<evidence type="ECO:0000256" key="4">
    <source>
        <dbReference type="ARBA" id="ARBA00022777"/>
    </source>
</evidence>
<evidence type="ECO:0000256" key="5">
    <source>
        <dbReference type="ARBA" id="ARBA00022840"/>
    </source>
</evidence>
<dbReference type="PROSITE" id="PS50011">
    <property type="entry name" value="PROTEIN_KINASE_DOM"/>
    <property type="match status" value="1"/>
</dbReference>
<dbReference type="PANTHER" id="PTHR11476">
    <property type="entry name" value="HISTIDYL-TRNA SYNTHETASE"/>
    <property type="match status" value="1"/>
</dbReference>
<proteinExistence type="predicted"/>
<dbReference type="SUPFAM" id="SSF54495">
    <property type="entry name" value="UBC-like"/>
    <property type="match status" value="1"/>
</dbReference>
<dbReference type="InterPro" id="IPR006575">
    <property type="entry name" value="RWD_dom"/>
</dbReference>
<dbReference type="SUPFAM" id="SSF55681">
    <property type="entry name" value="Class II aaRS and biotin synthetases"/>
    <property type="match status" value="1"/>
</dbReference>
<dbReference type="PROSITE" id="PS00109">
    <property type="entry name" value="PROTEIN_KINASE_TYR"/>
    <property type="match status" value="1"/>
</dbReference>
<protein>
    <recommendedName>
        <fullName evidence="1">non-specific serine/threonine protein kinase</fullName>
        <ecNumber evidence="1">2.7.11.1</ecNumber>
    </recommendedName>
</protein>
<keyword evidence="14" id="KW-1185">Reference proteome</keyword>
<dbReference type="GO" id="GO:0004694">
    <property type="term" value="F:eukaryotic translation initiation factor 2alpha kinase activity"/>
    <property type="evidence" value="ECO:0000318"/>
    <property type="project" value="GO_Central"/>
</dbReference>
<dbReference type="Pfam" id="PF00069">
    <property type="entry name" value="Pkinase"/>
    <property type="match status" value="1"/>
</dbReference>
<sequence>MGRNSKKKKGSASRRKGRSRATPNDQFGEDDQDLLSEEITALSAIFQEDFQILSRSSQTHISINLRPHSDATGYENQDVSAILSVRCLPGYPFKCPKLQVEPEKGLMQVDVDKLLSLLLDQANSNSREGRVMIFNLVEVAQEFLSEILSAQETIDCASSLVSGDKEGWPMTCGSSGYVKESFVSGLYDLFSEFCGDDGSWYHGIGTVVNDDKKKIARDHIFDINKDQQSTVSVHKIDTSRIGNVVPRMHQFLNYESRIVDVSRDIQIPSILDKSYNPKEGMADRNGSTSSEFSTTSPWVKSIREDLEEEKQTKGVINPMAKDLGIDQQKETSYSGLEDQTSNILATSSLLDDKKDLFMAYLLRLSCSTKGSLTLALPEITSELCNLGMLSEKARDLSSEPPSTFNKKFNSTFQPYMASSQVSEFWKASVDFTQETSPVNSRYLSDFEEIRYLGHGGFGHVVLCKNKLDGRQYAVKKIRLKNKSSPFNEKILREVATLARLQHQHVVRYYQAWFETEIGCHVGSTAYTSMAGESSDDYFGSLSTNAAKSKTQQDSMYLYIQMEYCPGTLRQHFEKYQHSLDKELNWHLFRQIVEGLAHIHSHGIIHRDLTPNNIFFDARNDIKIGDFGLAKFLKLEQSDQDSSPSELTGNSVDGTGQVGTYFYTAPEIEQGWPQINEKVDMYSLGVVFFELWHSFGTAMERHAVLSDLKLKGILPPAWVTKFPEQSSIVQSLMLRQQSNRPSARELLQTALPPRMEDEWLNDILRTIQTSEDTYVYDQVISTIFDEERITLKGQRQHVERDKITQDESFFVQYPKDMSAFRDIVTEASREVFRKHGSMRLEITPMCLLSGYQQPKRKVVKVLSSGGNMLELCHELRTPFISWVVKEQILSFKRHEISWVHRRGVGHSAPNRFLQGDFDIVGGTPSMTAAEIIKVALDLGGFFFNSDQLEIHLNHGQLLAAIWSWVGIEGGVLRQNVANVISSLSSYSPQSAKRKSDWVLIRRQLLQGLSLPKSVVDKLQAVDLRFCGPADQSLARLRGALLPGNLTQKALEEISLLINYLRVWKIVEKIYLDVLMPPEECYYKGIYFQVYFASDNNFGSMSGRNLLALGGCYDQLLHAMWYHKLTPPSVVGVSIGLENIILHFSDDIKQSRNESNTTVLVCSRGGGGFLEERMELVDELWQANIKADFVPLPNCSLTTQYDYASDHGIKLLVVLTEAGLLQTNSVEVRNPDLKKEKKVERNLLIKFLTDAISTQFRSSSIWN</sequence>
<dbReference type="SUPFAM" id="SSF56112">
    <property type="entry name" value="Protein kinase-like (PK-like)"/>
    <property type="match status" value="1"/>
</dbReference>
<dbReference type="SMART" id="SM00591">
    <property type="entry name" value="RWD"/>
    <property type="match status" value="1"/>
</dbReference>
<keyword evidence="6" id="KW-0648">Protein biosynthesis</keyword>
<evidence type="ECO:0000256" key="10">
    <source>
        <dbReference type="SAM" id="MobiDB-lite"/>
    </source>
</evidence>
<dbReference type="GO" id="GO:0005829">
    <property type="term" value="C:cytosol"/>
    <property type="evidence" value="ECO:0000318"/>
    <property type="project" value="GO_Central"/>
</dbReference>
<gene>
    <name evidence="13" type="ORF">ZOSMA_72G00260</name>
</gene>
<keyword evidence="4 13" id="KW-0418">Kinase</keyword>
<dbReference type="GO" id="GO:0006412">
    <property type="term" value="P:translation"/>
    <property type="evidence" value="ECO:0007669"/>
    <property type="project" value="UniProtKB-KW"/>
</dbReference>
<evidence type="ECO:0000313" key="13">
    <source>
        <dbReference type="EMBL" id="KMZ58864.1"/>
    </source>
</evidence>
<keyword evidence="4 13" id="KW-0808">Transferase</keyword>
<evidence type="ECO:0000256" key="3">
    <source>
        <dbReference type="ARBA" id="ARBA00022741"/>
    </source>
</evidence>
<dbReference type="InterPro" id="IPR017441">
    <property type="entry name" value="Protein_kinase_ATP_BS"/>
</dbReference>
<dbReference type="InterPro" id="IPR036621">
    <property type="entry name" value="Anticodon-bd_dom_sf"/>
</dbReference>
<evidence type="ECO:0000313" key="14">
    <source>
        <dbReference type="Proteomes" id="UP000036987"/>
    </source>
</evidence>
<dbReference type="GO" id="GO:0005524">
    <property type="term" value="F:ATP binding"/>
    <property type="evidence" value="ECO:0007669"/>
    <property type="project" value="UniProtKB-UniRule"/>
</dbReference>
<dbReference type="InterPro" id="IPR000719">
    <property type="entry name" value="Prot_kinase_dom"/>
</dbReference>
<feature type="binding site" evidence="9">
    <location>
        <position position="476"/>
    </location>
    <ligand>
        <name>ATP</name>
        <dbReference type="ChEBI" id="CHEBI:30616"/>
    </ligand>
</feature>
<dbReference type="EMBL" id="LFYR01001858">
    <property type="protein sequence ID" value="KMZ58864.1"/>
    <property type="molecule type" value="Genomic_DNA"/>
</dbReference>
<dbReference type="InterPro" id="IPR011009">
    <property type="entry name" value="Kinase-like_dom_sf"/>
</dbReference>
<evidence type="ECO:0000256" key="7">
    <source>
        <dbReference type="ARBA" id="ARBA00047899"/>
    </source>
</evidence>
<keyword evidence="5 9" id="KW-0067">ATP-binding</keyword>
<evidence type="ECO:0000259" key="11">
    <source>
        <dbReference type="PROSITE" id="PS50011"/>
    </source>
</evidence>
<comment type="caution">
    <text evidence="13">The sequence shown here is derived from an EMBL/GenBank/DDBJ whole genome shotgun (WGS) entry which is preliminary data.</text>
</comment>
<feature type="compositionally biased region" description="Basic residues" evidence="10">
    <location>
        <begin position="1"/>
        <end position="19"/>
    </location>
</feature>
<evidence type="ECO:0000256" key="8">
    <source>
        <dbReference type="ARBA" id="ARBA00048679"/>
    </source>
</evidence>
<dbReference type="OrthoDB" id="341578at2759"/>
<feature type="domain" description="RWD" evidence="12">
    <location>
        <begin position="37"/>
        <end position="147"/>
    </location>
</feature>
<dbReference type="GO" id="GO:0005634">
    <property type="term" value="C:nucleus"/>
    <property type="evidence" value="ECO:0000318"/>
    <property type="project" value="GO_Central"/>
</dbReference>
<dbReference type="CDD" id="cd14046">
    <property type="entry name" value="STKc_EIF2AK4_GCN2_rpt2"/>
    <property type="match status" value="1"/>
</dbReference>
<dbReference type="FunFam" id="3.10.110.10:FF:000050">
    <property type="entry name" value="eIF-2-alpha kinase GCN2"/>
    <property type="match status" value="1"/>
</dbReference>
<dbReference type="InterPro" id="IPR004154">
    <property type="entry name" value="Anticodon-bd"/>
</dbReference>
<dbReference type="GO" id="GO:0005737">
    <property type="term" value="C:cytoplasm"/>
    <property type="evidence" value="ECO:0000318"/>
    <property type="project" value="GO_Central"/>
</dbReference>
<accession>A0A0K9NPZ7</accession>
<comment type="catalytic activity">
    <reaction evidence="8">
        <text>L-seryl-[protein] + ATP = O-phospho-L-seryl-[protein] + ADP + H(+)</text>
        <dbReference type="Rhea" id="RHEA:17989"/>
        <dbReference type="Rhea" id="RHEA-COMP:9863"/>
        <dbReference type="Rhea" id="RHEA-COMP:11604"/>
        <dbReference type="ChEBI" id="CHEBI:15378"/>
        <dbReference type="ChEBI" id="CHEBI:29999"/>
        <dbReference type="ChEBI" id="CHEBI:30616"/>
        <dbReference type="ChEBI" id="CHEBI:83421"/>
        <dbReference type="ChEBI" id="CHEBI:456216"/>
        <dbReference type="EC" id="2.7.11.1"/>
    </reaction>
</comment>
<evidence type="ECO:0000256" key="6">
    <source>
        <dbReference type="ARBA" id="ARBA00022917"/>
    </source>
</evidence>
<dbReference type="STRING" id="29655.A0A0K9NPZ7"/>
<dbReference type="FunFam" id="1.10.510.10:FF:000539">
    <property type="entry name" value="eIF-2-alpha kinase GCN2"/>
    <property type="match status" value="1"/>
</dbReference>
<feature type="domain" description="Protein kinase" evidence="11">
    <location>
        <begin position="446"/>
        <end position="759"/>
    </location>
</feature>
<dbReference type="SUPFAM" id="SSF52954">
    <property type="entry name" value="Class II aaRS ABD-related"/>
    <property type="match status" value="1"/>
</dbReference>
<dbReference type="Gene3D" id="3.30.930.10">
    <property type="entry name" value="Bira Bifunctional Protein, Domain 2"/>
    <property type="match status" value="1"/>
</dbReference>
<dbReference type="Gene3D" id="3.10.110.10">
    <property type="entry name" value="Ubiquitin Conjugating Enzyme"/>
    <property type="match status" value="1"/>
</dbReference>
<keyword evidence="2" id="KW-0723">Serine/threonine-protein kinase</keyword>
<dbReference type="InterPro" id="IPR016135">
    <property type="entry name" value="UBQ-conjugating_enzyme/RWD"/>
</dbReference>
<dbReference type="InterPro" id="IPR008266">
    <property type="entry name" value="Tyr_kinase_AS"/>
</dbReference>
<dbReference type="PROSITE" id="PS50908">
    <property type="entry name" value="RWD"/>
    <property type="match status" value="1"/>
</dbReference>
<evidence type="ECO:0000256" key="2">
    <source>
        <dbReference type="ARBA" id="ARBA00022527"/>
    </source>
</evidence>
<dbReference type="GO" id="GO:0009893">
    <property type="term" value="P:positive regulation of metabolic process"/>
    <property type="evidence" value="ECO:0007669"/>
    <property type="project" value="UniProtKB-ARBA"/>
</dbReference>
<reference evidence="14" key="1">
    <citation type="journal article" date="2016" name="Nature">
        <title>The genome of the seagrass Zostera marina reveals angiosperm adaptation to the sea.</title>
        <authorList>
            <person name="Olsen J.L."/>
            <person name="Rouze P."/>
            <person name="Verhelst B."/>
            <person name="Lin Y.-C."/>
            <person name="Bayer T."/>
            <person name="Collen J."/>
            <person name="Dattolo E."/>
            <person name="De Paoli E."/>
            <person name="Dittami S."/>
            <person name="Maumus F."/>
            <person name="Michel G."/>
            <person name="Kersting A."/>
            <person name="Lauritano C."/>
            <person name="Lohaus R."/>
            <person name="Toepel M."/>
            <person name="Tonon T."/>
            <person name="Vanneste K."/>
            <person name="Amirebrahimi M."/>
            <person name="Brakel J."/>
            <person name="Bostroem C."/>
            <person name="Chovatia M."/>
            <person name="Grimwood J."/>
            <person name="Jenkins J.W."/>
            <person name="Jueterbock A."/>
            <person name="Mraz A."/>
            <person name="Stam W.T."/>
            <person name="Tice H."/>
            <person name="Bornberg-Bauer E."/>
            <person name="Green P.J."/>
            <person name="Pearson G.A."/>
            <person name="Procaccini G."/>
            <person name="Duarte C.M."/>
            <person name="Schmutz J."/>
            <person name="Reusch T.B.H."/>
            <person name="Van de Peer Y."/>
        </authorList>
    </citation>
    <scope>NUCLEOTIDE SEQUENCE [LARGE SCALE GENOMIC DNA]</scope>
    <source>
        <strain evidence="14">cv. Finnish</strain>
    </source>
</reference>
<comment type="catalytic activity">
    <reaction evidence="7">
        <text>L-threonyl-[protein] + ATP = O-phospho-L-threonyl-[protein] + ADP + H(+)</text>
        <dbReference type="Rhea" id="RHEA:46608"/>
        <dbReference type="Rhea" id="RHEA-COMP:11060"/>
        <dbReference type="Rhea" id="RHEA-COMP:11605"/>
        <dbReference type="ChEBI" id="CHEBI:15378"/>
        <dbReference type="ChEBI" id="CHEBI:30013"/>
        <dbReference type="ChEBI" id="CHEBI:30616"/>
        <dbReference type="ChEBI" id="CHEBI:61977"/>
        <dbReference type="ChEBI" id="CHEBI:456216"/>
        <dbReference type="EC" id="2.7.11.1"/>
    </reaction>
</comment>
<name>A0A0K9NPZ7_ZOSMR</name>
<dbReference type="EC" id="2.7.11.1" evidence="1"/>
<dbReference type="OMA" id="ADEAWND"/>
<dbReference type="Gene3D" id="3.30.200.20">
    <property type="entry name" value="Phosphorylase Kinase, domain 1"/>
    <property type="match status" value="1"/>
</dbReference>
<dbReference type="Gene3D" id="1.10.510.10">
    <property type="entry name" value="Transferase(Phosphotransferase) domain 1"/>
    <property type="match status" value="1"/>
</dbReference>
<dbReference type="Gene3D" id="3.40.50.800">
    <property type="entry name" value="Anticodon-binding domain"/>
    <property type="match status" value="1"/>
</dbReference>
<dbReference type="Pfam" id="PF03129">
    <property type="entry name" value="HGTP_anticodon"/>
    <property type="match status" value="1"/>
</dbReference>
<dbReference type="PROSITE" id="PS00107">
    <property type="entry name" value="PROTEIN_KINASE_ATP"/>
    <property type="match status" value="1"/>
</dbReference>
<evidence type="ECO:0000259" key="12">
    <source>
        <dbReference type="PROSITE" id="PS50908"/>
    </source>
</evidence>